<feature type="region of interest" description="Disordered" evidence="1">
    <location>
        <begin position="648"/>
        <end position="679"/>
    </location>
</feature>
<evidence type="ECO:0000256" key="1">
    <source>
        <dbReference type="SAM" id="MobiDB-lite"/>
    </source>
</evidence>
<evidence type="ECO:0000313" key="3">
    <source>
        <dbReference type="Proteomes" id="UP001153069"/>
    </source>
</evidence>
<feature type="compositionally biased region" description="Acidic residues" evidence="1">
    <location>
        <begin position="177"/>
        <end position="188"/>
    </location>
</feature>
<gene>
    <name evidence="2" type="ORF">SEMRO_1507_G278410.1</name>
</gene>
<feature type="compositionally biased region" description="Low complexity" evidence="1">
    <location>
        <begin position="230"/>
        <end position="250"/>
    </location>
</feature>
<feature type="compositionally biased region" description="Basic and acidic residues" evidence="1">
    <location>
        <begin position="189"/>
        <end position="201"/>
    </location>
</feature>
<organism evidence="2 3">
    <name type="scientific">Seminavis robusta</name>
    <dbReference type="NCBI Taxonomy" id="568900"/>
    <lineage>
        <taxon>Eukaryota</taxon>
        <taxon>Sar</taxon>
        <taxon>Stramenopiles</taxon>
        <taxon>Ochrophyta</taxon>
        <taxon>Bacillariophyta</taxon>
        <taxon>Bacillariophyceae</taxon>
        <taxon>Bacillariophycidae</taxon>
        <taxon>Naviculales</taxon>
        <taxon>Naviculaceae</taxon>
        <taxon>Seminavis</taxon>
    </lineage>
</organism>
<feature type="region of interest" description="Disordered" evidence="1">
    <location>
        <begin position="1"/>
        <end position="102"/>
    </location>
</feature>
<reference evidence="2" key="1">
    <citation type="submission" date="2020-06" db="EMBL/GenBank/DDBJ databases">
        <authorList>
            <consortium name="Plant Systems Biology data submission"/>
        </authorList>
    </citation>
    <scope>NUCLEOTIDE SEQUENCE</scope>
    <source>
        <strain evidence="2">D6</strain>
    </source>
</reference>
<feature type="region of interest" description="Disordered" evidence="1">
    <location>
        <begin position="902"/>
        <end position="936"/>
    </location>
</feature>
<feature type="compositionally biased region" description="Basic and acidic residues" evidence="1">
    <location>
        <begin position="466"/>
        <end position="487"/>
    </location>
</feature>
<proteinExistence type="predicted"/>
<feature type="region of interest" description="Disordered" evidence="1">
    <location>
        <begin position="458"/>
        <end position="519"/>
    </location>
</feature>
<feature type="compositionally biased region" description="Gly residues" evidence="1">
    <location>
        <begin position="1"/>
        <end position="11"/>
    </location>
</feature>
<feature type="compositionally biased region" description="Basic residues" evidence="1">
    <location>
        <begin position="648"/>
        <end position="666"/>
    </location>
</feature>
<feature type="region of interest" description="Disordered" evidence="1">
    <location>
        <begin position="165"/>
        <end position="273"/>
    </location>
</feature>
<feature type="compositionally biased region" description="Basic and acidic residues" evidence="1">
    <location>
        <begin position="18"/>
        <end position="38"/>
    </location>
</feature>
<dbReference type="OrthoDB" id="48809at2759"/>
<feature type="region of interest" description="Disordered" evidence="1">
    <location>
        <begin position="307"/>
        <end position="428"/>
    </location>
</feature>
<name>A0A9N8ET25_9STRA</name>
<evidence type="ECO:0000313" key="2">
    <source>
        <dbReference type="EMBL" id="CAB9524210.1"/>
    </source>
</evidence>
<dbReference type="AlphaFoldDB" id="A0A9N8ET25"/>
<feature type="compositionally biased region" description="Basic and acidic residues" evidence="1">
    <location>
        <begin position="902"/>
        <end position="917"/>
    </location>
</feature>
<feature type="compositionally biased region" description="Basic residues" evidence="1">
    <location>
        <begin position="215"/>
        <end position="224"/>
    </location>
</feature>
<dbReference type="Proteomes" id="UP001153069">
    <property type="component" value="Unassembled WGS sequence"/>
</dbReference>
<feature type="compositionally biased region" description="Polar residues" evidence="1">
    <location>
        <begin position="39"/>
        <end position="48"/>
    </location>
</feature>
<feature type="compositionally biased region" description="Acidic residues" evidence="1">
    <location>
        <begin position="491"/>
        <end position="507"/>
    </location>
</feature>
<comment type="caution">
    <text evidence="2">The sequence shown here is derived from an EMBL/GenBank/DDBJ whole genome shotgun (WGS) entry which is preliminary data.</text>
</comment>
<protein>
    <submittedName>
        <fullName evidence="2">Uncharacterized protein</fullName>
    </submittedName>
</protein>
<keyword evidence="3" id="KW-1185">Reference proteome</keyword>
<feature type="compositionally biased region" description="Acidic residues" evidence="1">
    <location>
        <begin position="378"/>
        <end position="398"/>
    </location>
</feature>
<sequence length="1151" mass="127207">MDPSGMKGGGNNRKNRSRRDESQTELRLRQLRASEGRTLRSTSNNTNAVRPEEAPSSMSNNRRRSSNDPPAAQESNARFAARPNRNEEEEEEGGNNNNDNPLLADLLRHLREYCRDGDRKGAHASAINVEKARNVLEACAGNVALAGQLYWDDYFASQMHEQPLDAPSGAAAAAAPAEEENNPEEEEPQGVRRRLESDFERLLPAARLDAPQKLPSKRRRRRRQQRQEAGEPPANVAVAAANNNNNNNGNIPLEDGPAARLRRAPPPPQPENNIIHNRAAVAVAAEDAAGGGEASVSVSDDEAGVGGLRMVRARNGAATAKNRSRRRRRSSSEENNSSELNRAREVLYAQINAANGEEESERRKRYRAAVKSGSGDGDGGDDDDSSGSDKDESDDDAYLSENDWLFNAPSRNNAAMPPDASSSSASQPVQNLRAPLKILWGGLIRTPAATAKKVNIKMEEDDPEEPAEKKMQNSSKVKVENDERNKSGDGSADDNDNNNANDGDEEAAANNNLSSKRPEIPSTWLHASFSTHPSAMGLAIKKPKVEDVAEHSWKLQQLGPDPSAANRRSNAVPLPYHCRSMTAVLSIVTAIIYTGASIQSNQVTCSTRVPFLELSEEERTRQFDDRLVDALAVLIFIAAKASKERKKKALDKQLARKKRKKKRQKRKEAGDDGGLVMEDDEPDALQQTLERKLKLCPVAWWKENPQGVVNLPSEQWQSSLDDTSHTGPRIQVGVSYSNLGDIGAYVLSNLQSFLAPGGLALFLETIVGIHGEGAVKRMIEKSRKNATDSCKGKFLVKCSCEERQRKRLQDASERRKLMSSVDTTPPGNDCISIELISLLLTGKVQSSWKGWSTDQLGFGILSRTSGEVGQSLNCPELPVWLLAGETCFSLLALDHTNHGENLDEERVSKSSLDEPGKKKEKKSKQYLGPSKPKAAPCMKMSLCSNTSRSRDRQEVQNFSKTDQPGAIVNLLHWNCWFAVRNQSGLRLITDRPKWSPPTPSWVLAHYKSAPNAKHSSSLSCVRKSAAEQLQERRSALVNVVSCDERDRSSQAPKVDEGAMERVRSNDDDVKFYPGQYRMWRFDMGKENEEIDPNSKPRGDHWVPYFSLSRDDQSIVEMKFGPQINRILWTRWPSATIDKFTPAGKTEALPVV</sequence>
<dbReference type="EMBL" id="CAICTM010001505">
    <property type="protein sequence ID" value="CAB9524210.1"/>
    <property type="molecule type" value="Genomic_DNA"/>
</dbReference>
<accession>A0A9N8ET25</accession>